<proteinExistence type="inferred from homology"/>
<comment type="caution">
    <text evidence="3">The sequence shown here is derived from an EMBL/GenBank/DDBJ whole genome shotgun (WGS) entry which is preliminary data.</text>
</comment>
<keyword evidence="4" id="KW-1185">Reference proteome</keyword>
<evidence type="ECO:0000313" key="3">
    <source>
        <dbReference type="EMBL" id="PHN06899.1"/>
    </source>
</evidence>
<dbReference type="SUPFAM" id="SSF82771">
    <property type="entry name" value="GIY-YIG endonuclease"/>
    <property type="match status" value="1"/>
</dbReference>
<dbReference type="InterPro" id="IPR050190">
    <property type="entry name" value="UPF0213_domain"/>
</dbReference>
<dbReference type="Pfam" id="PF01541">
    <property type="entry name" value="GIY-YIG"/>
    <property type="match status" value="1"/>
</dbReference>
<organism evidence="3 4">
    <name type="scientific">Flavilitoribacter nigricans (strain ATCC 23147 / DSM 23189 / NBRC 102662 / NCIMB 1420 / SS-2)</name>
    <name type="common">Lewinella nigricans</name>
    <dbReference type="NCBI Taxonomy" id="1122177"/>
    <lineage>
        <taxon>Bacteria</taxon>
        <taxon>Pseudomonadati</taxon>
        <taxon>Bacteroidota</taxon>
        <taxon>Saprospiria</taxon>
        <taxon>Saprospirales</taxon>
        <taxon>Lewinellaceae</taxon>
        <taxon>Flavilitoribacter</taxon>
    </lineage>
</organism>
<keyword evidence="3" id="KW-0255">Endonuclease</keyword>
<gene>
    <name evidence="3" type="ORF">CRP01_09270</name>
</gene>
<accession>A0A2D0NFF4</accession>
<dbReference type="GO" id="GO:0004519">
    <property type="term" value="F:endonuclease activity"/>
    <property type="evidence" value="ECO:0007669"/>
    <property type="project" value="UniProtKB-KW"/>
</dbReference>
<feature type="domain" description="GIY-YIG" evidence="2">
    <location>
        <begin position="1"/>
        <end position="84"/>
    </location>
</feature>
<dbReference type="PANTHER" id="PTHR34477">
    <property type="entry name" value="UPF0213 PROTEIN YHBQ"/>
    <property type="match status" value="1"/>
</dbReference>
<dbReference type="Gene3D" id="3.40.1440.10">
    <property type="entry name" value="GIY-YIG endonuclease"/>
    <property type="match status" value="1"/>
</dbReference>
<evidence type="ECO:0000259" key="2">
    <source>
        <dbReference type="PROSITE" id="PS50164"/>
    </source>
</evidence>
<reference evidence="3 4" key="1">
    <citation type="submission" date="2017-10" db="EMBL/GenBank/DDBJ databases">
        <title>The draft genome sequence of Lewinella nigricans NBRC 102662.</title>
        <authorList>
            <person name="Wang K."/>
        </authorList>
    </citation>
    <scope>NUCLEOTIDE SEQUENCE [LARGE SCALE GENOMIC DNA]</scope>
    <source>
        <strain evidence="3 4">NBRC 102662</strain>
    </source>
</reference>
<evidence type="ECO:0000256" key="1">
    <source>
        <dbReference type="ARBA" id="ARBA00007435"/>
    </source>
</evidence>
<protein>
    <submittedName>
        <fullName evidence="3">Endonuclease</fullName>
    </submittedName>
</protein>
<dbReference type="EMBL" id="PDUD01000014">
    <property type="protein sequence ID" value="PHN06899.1"/>
    <property type="molecule type" value="Genomic_DNA"/>
</dbReference>
<evidence type="ECO:0000313" key="4">
    <source>
        <dbReference type="Proteomes" id="UP000223913"/>
    </source>
</evidence>
<keyword evidence="3" id="KW-0540">Nuclease</keyword>
<dbReference type="InterPro" id="IPR035901">
    <property type="entry name" value="GIY-YIG_endonuc_sf"/>
</dbReference>
<dbReference type="PROSITE" id="PS50164">
    <property type="entry name" value="GIY_YIG"/>
    <property type="match status" value="1"/>
</dbReference>
<name>A0A2D0NFF4_FLAN2</name>
<dbReference type="AlphaFoldDB" id="A0A2D0NFF4"/>
<dbReference type="Proteomes" id="UP000223913">
    <property type="component" value="Unassembled WGS sequence"/>
</dbReference>
<keyword evidence="3" id="KW-0378">Hydrolase</keyword>
<dbReference type="CDD" id="cd10449">
    <property type="entry name" value="GIY-YIG_SLX1_like"/>
    <property type="match status" value="1"/>
</dbReference>
<comment type="similarity">
    <text evidence="1">Belongs to the UPF0213 family.</text>
</comment>
<dbReference type="RefSeq" id="WP_099149742.1">
    <property type="nucleotide sequence ID" value="NZ_PDUD01000014.1"/>
</dbReference>
<dbReference type="InterPro" id="IPR000305">
    <property type="entry name" value="GIY-YIG_endonuc"/>
</dbReference>
<sequence>MYYFYVLYSLKDGRLYKGSTSDIGQRLIRHNAGGTPSTKHRRPLVLIYVENFQEKSEATARERWSKTLEGGADLRCILEEKKLLDATGKLHDVSSAHTG</sequence>
<dbReference type="OrthoDB" id="1495241at2"/>
<dbReference type="PANTHER" id="PTHR34477:SF1">
    <property type="entry name" value="UPF0213 PROTEIN YHBQ"/>
    <property type="match status" value="1"/>
</dbReference>